<name>A0A5D2W8D8_GOSMU</name>
<dbReference type="AlphaFoldDB" id="A0A5D2W8D8"/>
<dbReference type="EMBL" id="CM017649">
    <property type="protein sequence ID" value="TYI97829.1"/>
    <property type="molecule type" value="Genomic_DNA"/>
</dbReference>
<sequence length="71" mass="8027">MCIKSVSHTVWGVTPLILGRPLLAAKRALIDVQEGNFTMRVNNEQLTLKIFSSLKHSNNKKECFSIRVTDK</sequence>
<protein>
    <submittedName>
        <fullName evidence="1">Uncharacterized protein</fullName>
    </submittedName>
</protein>
<gene>
    <name evidence="1" type="ORF">E1A91_D01G171100v1</name>
</gene>
<dbReference type="Proteomes" id="UP000323597">
    <property type="component" value="Chromosome D01"/>
</dbReference>
<evidence type="ECO:0000313" key="2">
    <source>
        <dbReference type="Proteomes" id="UP000323597"/>
    </source>
</evidence>
<keyword evidence="2" id="KW-1185">Reference proteome</keyword>
<organism evidence="1 2">
    <name type="scientific">Gossypium mustelinum</name>
    <name type="common">Cotton</name>
    <name type="synonym">Gossypium caicoense</name>
    <dbReference type="NCBI Taxonomy" id="34275"/>
    <lineage>
        <taxon>Eukaryota</taxon>
        <taxon>Viridiplantae</taxon>
        <taxon>Streptophyta</taxon>
        <taxon>Embryophyta</taxon>
        <taxon>Tracheophyta</taxon>
        <taxon>Spermatophyta</taxon>
        <taxon>Magnoliopsida</taxon>
        <taxon>eudicotyledons</taxon>
        <taxon>Gunneridae</taxon>
        <taxon>Pentapetalae</taxon>
        <taxon>rosids</taxon>
        <taxon>malvids</taxon>
        <taxon>Malvales</taxon>
        <taxon>Malvaceae</taxon>
        <taxon>Malvoideae</taxon>
        <taxon>Gossypium</taxon>
    </lineage>
</organism>
<proteinExistence type="predicted"/>
<feature type="non-terminal residue" evidence="1">
    <location>
        <position position="71"/>
    </location>
</feature>
<accession>A0A5D2W8D8</accession>
<evidence type="ECO:0000313" key="1">
    <source>
        <dbReference type="EMBL" id="TYI97829.1"/>
    </source>
</evidence>
<reference evidence="1 2" key="1">
    <citation type="submission" date="2019-07" db="EMBL/GenBank/DDBJ databases">
        <title>WGS assembly of Gossypium mustelinum.</title>
        <authorList>
            <person name="Chen Z.J."/>
            <person name="Sreedasyam A."/>
            <person name="Ando A."/>
            <person name="Song Q."/>
            <person name="De L."/>
            <person name="Hulse-Kemp A."/>
            <person name="Ding M."/>
            <person name="Ye W."/>
            <person name="Kirkbride R."/>
            <person name="Jenkins J."/>
            <person name="Plott C."/>
            <person name="Lovell J."/>
            <person name="Lin Y.-M."/>
            <person name="Vaughn R."/>
            <person name="Liu B."/>
            <person name="Li W."/>
            <person name="Simpson S."/>
            <person name="Scheffler B."/>
            <person name="Saski C."/>
            <person name="Grover C."/>
            <person name="Hu G."/>
            <person name="Conover J."/>
            <person name="Carlson J."/>
            <person name="Shu S."/>
            <person name="Boston L."/>
            <person name="Williams M."/>
            <person name="Peterson D."/>
            <person name="Mcgee K."/>
            <person name="Jones D."/>
            <person name="Wendel J."/>
            <person name="Stelly D."/>
            <person name="Grimwood J."/>
            <person name="Schmutz J."/>
        </authorList>
    </citation>
    <scope>NUCLEOTIDE SEQUENCE [LARGE SCALE GENOMIC DNA]</scope>
    <source>
        <strain evidence="1">1408120.09</strain>
    </source>
</reference>